<gene>
    <name evidence="1" type="ORF">SAMN06265376_11420</name>
</gene>
<name>A0A239E5P3_9FLAO</name>
<sequence>MNRISYDITIKHNTRYELLEDILTEKQIAQIPNSNISRWKNESDNKFHCENMKF</sequence>
<dbReference type="Proteomes" id="UP000198379">
    <property type="component" value="Unassembled WGS sequence"/>
</dbReference>
<dbReference type="EMBL" id="FZNY01000014">
    <property type="protein sequence ID" value="SNS40035.1"/>
    <property type="molecule type" value="Genomic_DNA"/>
</dbReference>
<proteinExistence type="predicted"/>
<organism evidence="1 2">
    <name type="scientific">Dokdonia pacifica</name>
    <dbReference type="NCBI Taxonomy" id="1627892"/>
    <lineage>
        <taxon>Bacteria</taxon>
        <taxon>Pseudomonadati</taxon>
        <taxon>Bacteroidota</taxon>
        <taxon>Flavobacteriia</taxon>
        <taxon>Flavobacteriales</taxon>
        <taxon>Flavobacteriaceae</taxon>
        <taxon>Dokdonia</taxon>
    </lineage>
</organism>
<protein>
    <submittedName>
        <fullName evidence="1">Uncharacterized protein</fullName>
    </submittedName>
</protein>
<keyword evidence="2" id="KW-1185">Reference proteome</keyword>
<accession>A0A239E5P3</accession>
<dbReference type="RefSeq" id="WP_229746910.1">
    <property type="nucleotide sequence ID" value="NZ_BMEP01000004.1"/>
</dbReference>
<reference evidence="1 2" key="1">
    <citation type="submission" date="2017-06" db="EMBL/GenBank/DDBJ databases">
        <authorList>
            <person name="Kim H.J."/>
            <person name="Triplett B.A."/>
        </authorList>
    </citation>
    <scope>NUCLEOTIDE SEQUENCE [LARGE SCALE GENOMIC DNA]</scope>
    <source>
        <strain evidence="1 2">DSM 25597</strain>
    </source>
</reference>
<dbReference type="AlphaFoldDB" id="A0A239E5P3"/>
<evidence type="ECO:0000313" key="1">
    <source>
        <dbReference type="EMBL" id="SNS40035.1"/>
    </source>
</evidence>
<evidence type="ECO:0000313" key="2">
    <source>
        <dbReference type="Proteomes" id="UP000198379"/>
    </source>
</evidence>